<dbReference type="GO" id="GO:0032259">
    <property type="term" value="P:methylation"/>
    <property type="evidence" value="ECO:0007669"/>
    <property type="project" value="UniProtKB-KW"/>
</dbReference>
<dbReference type="GO" id="GO:0008168">
    <property type="term" value="F:methyltransferase activity"/>
    <property type="evidence" value="ECO:0007669"/>
    <property type="project" value="UniProtKB-KW"/>
</dbReference>
<proteinExistence type="predicted"/>
<evidence type="ECO:0000259" key="2">
    <source>
        <dbReference type="Pfam" id="PF13649"/>
    </source>
</evidence>
<dbReference type="CDD" id="cd02440">
    <property type="entry name" value="AdoMet_MTases"/>
    <property type="match status" value="1"/>
</dbReference>
<keyword evidence="1 3" id="KW-0808">Transferase</keyword>
<dbReference type="Gene3D" id="3.40.50.150">
    <property type="entry name" value="Vaccinia Virus protein VP39"/>
    <property type="match status" value="1"/>
</dbReference>
<dbReference type="SUPFAM" id="SSF53335">
    <property type="entry name" value="S-adenosyl-L-methionine-dependent methyltransferases"/>
    <property type="match status" value="1"/>
</dbReference>
<evidence type="ECO:0000256" key="1">
    <source>
        <dbReference type="ARBA" id="ARBA00022679"/>
    </source>
</evidence>
<dbReference type="EMBL" id="FQXV01000001">
    <property type="protein sequence ID" value="SHH52422.1"/>
    <property type="molecule type" value="Genomic_DNA"/>
</dbReference>
<dbReference type="Gene3D" id="2.20.25.110">
    <property type="entry name" value="S-adenosyl-L-methionine-dependent methyltransferases"/>
    <property type="match status" value="1"/>
</dbReference>
<evidence type="ECO:0000313" key="4">
    <source>
        <dbReference type="Proteomes" id="UP000183995"/>
    </source>
</evidence>
<protein>
    <submittedName>
        <fullName evidence="3">Methyltransferase domain-containing protein</fullName>
    </submittedName>
</protein>
<dbReference type="PANTHER" id="PTHR43861">
    <property type="entry name" value="TRANS-ACONITATE 2-METHYLTRANSFERASE-RELATED"/>
    <property type="match status" value="1"/>
</dbReference>
<feature type="domain" description="Methyltransferase" evidence="2">
    <location>
        <begin position="41"/>
        <end position="135"/>
    </location>
</feature>
<keyword evidence="3" id="KW-0489">Methyltransferase</keyword>
<name>A0A1M5TNT6_9FIRM</name>
<keyword evidence="4" id="KW-1185">Reference proteome</keyword>
<dbReference type="AlphaFoldDB" id="A0A1M5TNT6"/>
<gene>
    <name evidence="3" type="ORF">SAMN02745823_00172</name>
</gene>
<dbReference type="Pfam" id="PF13649">
    <property type="entry name" value="Methyltransf_25"/>
    <property type="match status" value="1"/>
</dbReference>
<dbReference type="InterPro" id="IPR041698">
    <property type="entry name" value="Methyltransf_25"/>
</dbReference>
<dbReference type="RefSeq" id="WP_073075751.1">
    <property type="nucleotide sequence ID" value="NZ_FQXV01000001.1"/>
</dbReference>
<dbReference type="InterPro" id="IPR029063">
    <property type="entry name" value="SAM-dependent_MTases_sf"/>
</dbReference>
<dbReference type="OrthoDB" id="9811589at2"/>
<sequence length="246" mass="27639">MSSYTALARFYDSLTGDVPYAAMADYYERVFARRGVPVKTVLDLACGTGTMTRLLAERGYDMIGADASGEMLSVAAEKTFDLPVRPLLLCQPMERLDLYGTVDAVICALDGINYAPPDKLPEIFRRVRLFLEPGGVFIFDIHTPSKLRGLDGEVFIDETEDVFCVWRAEFDIEENACCYGMDIFARDGRKWTRSREEHTEYAYESSMVEKLLLEAGFEQAEVCGDMTHASPTEADQRLFISAVKPK</sequence>
<dbReference type="STRING" id="1123282.SAMN02745823_00172"/>
<dbReference type="Proteomes" id="UP000183995">
    <property type="component" value="Unassembled WGS sequence"/>
</dbReference>
<reference evidence="3 4" key="1">
    <citation type="submission" date="2016-11" db="EMBL/GenBank/DDBJ databases">
        <authorList>
            <person name="Jaros S."/>
            <person name="Januszkiewicz K."/>
            <person name="Wedrychowicz H."/>
        </authorList>
    </citation>
    <scope>NUCLEOTIDE SEQUENCE [LARGE SCALE GENOMIC DNA]</scope>
    <source>
        <strain evidence="3 4">DSM 10068</strain>
    </source>
</reference>
<accession>A0A1M5TNT6</accession>
<organism evidence="3 4">
    <name type="scientific">Sporobacter termitidis DSM 10068</name>
    <dbReference type="NCBI Taxonomy" id="1123282"/>
    <lineage>
        <taxon>Bacteria</taxon>
        <taxon>Bacillati</taxon>
        <taxon>Bacillota</taxon>
        <taxon>Clostridia</taxon>
        <taxon>Eubacteriales</taxon>
        <taxon>Oscillospiraceae</taxon>
        <taxon>Sporobacter</taxon>
    </lineage>
</organism>
<evidence type="ECO:0000313" key="3">
    <source>
        <dbReference type="EMBL" id="SHH52422.1"/>
    </source>
</evidence>